<proteinExistence type="predicted"/>
<feature type="compositionally biased region" description="Basic and acidic residues" evidence="1">
    <location>
        <begin position="46"/>
        <end position="60"/>
    </location>
</feature>
<protein>
    <submittedName>
        <fullName evidence="2">Uncharacterized protein</fullName>
    </submittedName>
</protein>
<dbReference type="EMBL" id="JANPWB010000015">
    <property type="protein sequence ID" value="KAJ1087913.1"/>
    <property type="molecule type" value="Genomic_DNA"/>
</dbReference>
<dbReference type="Proteomes" id="UP001066276">
    <property type="component" value="Chromosome 11"/>
</dbReference>
<evidence type="ECO:0000313" key="2">
    <source>
        <dbReference type="EMBL" id="KAJ1087913.1"/>
    </source>
</evidence>
<comment type="caution">
    <text evidence="2">The sequence shown here is derived from an EMBL/GenBank/DDBJ whole genome shotgun (WGS) entry which is preliminary data.</text>
</comment>
<sequence length="83" mass="9853">MRYQCGYRCEVAHHNGPMQSTEGGSRRAETELLTVPSTSRCKRRERRADSRHKERTRETNENCSTPCISQHELLKRLIWCRNY</sequence>
<evidence type="ECO:0000313" key="3">
    <source>
        <dbReference type="Proteomes" id="UP001066276"/>
    </source>
</evidence>
<name>A0AAV7LGG7_PLEWA</name>
<accession>A0AAV7LGG7</accession>
<organism evidence="2 3">
    <name type="scientific">Pleurodeles waltl</name>
    <name type="common">Iberian ribbed newt</name>
    <dbReference type="NCBI Taxonomy" id="8319"/>
    <lineage>
        <taxon>Eukaryota</taxon>
        <taxon>Metazoa</taxon>
        <taxon>Chordata</taxon>
        <taxon>Craniata</taxon>
        <taxon>Vertebrata</taxon>
        <taxon>Euteleostomi</taxon>
        <taxon>Amphibia</taxon>
        <taxon>Batrachia</taxon>
        <taxon>Caudata</taxon>
        <taxon>Salamandroidea</taxon>
        <taxon>Salamandridae</taxon>
        <taxon>Pleurodelinae</taxon>
        <taxon>Pleurodeles</taxon>
    </lineage>
</organism>
<feature type="region of interest" description="Disordered" evidence="1">
    <location>
        <begin position="36"/>
        <end position="63"/>
    </location>
</feature>
<gene>
    <name evidence="2" type="ORF">NDU88_001072</name>
</gene>
<reference evidence="2" key="1">
    <citation type="journal article" date="2022" name="bioRxiv">
        <title>Sequencing and chromosome-scale assembly of the giantPleurodeles waltlgenome.</title>
        <authorList>
            <person name="Brown T."/>
            <person name="Elewa A."/>
            <person name="Iarovenko S."/>
            <person name="Subramanian E."/>
            <person name="Araus A.J."/>
            <person name="Petzold A."/>
            <person name="Susuki M."/>
            <person name="Suzuki K.-i.T."/>
            <person name="Hayashi T."/>
            <person name="Toyoda A."/>
            <person name="Oliveira C."/>
            <person name="Osipova E."/>
            <person name="Leigh N.D."/>
            <person name="Simon A."/>
            <person name="Yun M.H."/>
        </authorList>
    </citation>
    <scope>NUCLEOTIDE SEQUENCE</scope>
    <source>
        <strain evidence="2">20211129_DDA</strain>
        <tissue evidence="2">Liver</tissue>
    </source>
</reference>
<evidence type="ECO:0000256" key="1">
    <source>
        <dbReference type="SAM" id="MobiDB-lite"/>
    </source>
</evidence>
<keyword evidence="3" id="KW-1185">Reference proteome</keyword>
<dbReference type="AlphaFoldDB" id="A0AAV7LGG7"/>